<evidence type="ECO:0000256" key="1">
    <source>
        <dbReference type="SAM" id="MobiDB-lite"/>
    </source>
</evidence>
<organism evidence="2 3">
    <name type="scientific">Sus scrofa</name>
    <name type="common">Pig</name>
    <dbReference type="NCBI Taxonomy" id="9823"/>
    <lineage>
        <taxon>Eukaryota</taxon>
        <taxon>Metazoa</taxon>
        <taxon>Chordata</taxon>
        <taxon>Craniata</taxon>
        <taxon>Vertebrata</taxon>
        <taxon>Euteleostomi</taxon>
        <taxon>Mammalia</taxon>
        <taxon>Eutheria</taxon>
        <taxon>Laurasiatheria</taxon>
        <taxon>Artiodactyla</taxon>
        <taxon>Suina</taxon>
        <taxon>Suidae</taxon>
        <taxon>Sus</taxon>
    </lineage>
</organism>
<proteinExistence type="predicted"/>
<protein>
    <recommendedName>
        <fullName evidence="4">TGFB1-induced anti-apoptotic factor 1</fullName>
    </recommendedName>
</protein>
<accession>A0A8D1J2G5</accession>
<dbReference type="Ensembl" id="ENSSSCT00045062584.1">
    <property type="protein sequence ID" value="ENSSSCP00045044095.1"/>
    <property type="gene ID" value="ENSSSCG00045036377.1"/>
</dbReference>
<name>A0A8D1J2G5_PIG</name>
<reference evidence="2" key="1">
    <citation type="submission" date="2025-08" db="UniProtKB">
        <authorList>
            <consortium name="Ensembl"/>
        </authorList>
    </citation>
    <scope>IDENTIFICATION</scope>
</reference>
<evidence type="ECO:0000313" key="3">
    <source>
        <dbReference type="Proteomes" id="UP000694728"/>
    </source>
</evidence>
<sequence length="233" mass="24962">MEEVEGRAEKRTFCSCLGPPWVAGGLALRGASMLTCISAPCSGTVDRLPTGTFLGCWVHGEAFRVGTAIPSPWLGVRAFSSQCLLSFYFNLNTQPLHHQSCTPESGRGLRRQPALPPRMGVTRGISTTSSLFREQSFLCAAGETGEQSWVQVLKSPRGEGLSGASGFGLSKPPQTGLHMYQPELPAPTPLPHQCVKCNDLFKSKPIPPTPIRGLSKHCLPSASVQVAWITSST</sequence>
<dbReference type="Proteomes" id="UP000694728">
    <property type="component" value="Unplaced"/>
</dbReference>
<evidence type="ECO:0000313" key="2">
    <source>
        <dbReference type="Ensembl" id="ENSSSCP00045044095.1"/>
    </source>
</evidence>
<feature type="region of interest" description="Disordered" evidence="1">
    <location>
        <begin position="100"/>
        <end position="119"/>
    </location>
</feature>
<dbReference type="AlphaFoldDB" id="A0A8D1J2G5"/>
<evidence type="ECO:0008006" key="4">
    <source>
        <dbReference type="Google" id="ProtNLM"/>
    </source>
</evidence>